<dbReference type="PANTHER" id="PTHR48043">
    <property type="entry name" value="EG:EG0003.4 PROTEIN-RELATED"/>
    <property type="match status" value="1"/>
</dbReference>
<dbReference type="EMBL" id="AHFE01000042">
    <property type="protein sequence ID" value="EOP40812.1"/>
    <property type="molecule type" value="Genomic_DNA"/>
</dbReference>
<dbReference type="InterPro" id="IPR002213">
    <property type="entry name" value="UDP_glucos_trans"/>
</dbReference>
<protein>
    <submittedName>
        <fullName evidence="4">MGT family glycosyltransferase</fullName>
    </submittedName>
</protein>
<organism evidence="4 5">
    <name type="scientific">Bacillus cereus (strain VD146)</name>
    <dbReference type="NCBI Taxonomy" id="1053236"/>
    <lineage>
        <taxon>Bacteria</taxon>
        <taxon>Bacillati</taxon>
        <taxon>Bacillota</taxon>
        <taxon>Bacilli</taxon>
        <taxon>Bacillales</taxon>
        <taxon>Bacillaceae</taxon>
        <taxon>Bacillus</taxon>
        <taxon>Bacillus cereus group</taxon>
    </lineage>
</organism>
<sequence length="398" mass="44692">MARVLFINAGSEGHINPTLQVVEELISRGEEVVYFSIEAFRERIEKTGATVRTIDDEKFIKAFLSGGRNYLQERINGLLHTADIVIPSVLEQIEGEHFDYIIHDSMFGCGHLIAQILKLPAINSCTSFAQDEKSFTRMLEHLSKNIPEESIEKIKNDFQNLTIGIKEKYGVEIKSPYEVFCNPAPLTIVYTTREFQPFGDTFGETFKFVGPSISTPITKEGFDVTSIEEKSPIYISLGTVFNEALDFYKLCMKAFENSKHTLVMSIGNKTEISDLGNIPKNFIVKNYVPQTELLKYTKLFITHGGMNSTHEGIYNGVPLVVIPQSADQPVIARQVENLGAGVTLQMQGLTESQLRESVDLVLNNSSFKETVLNMKESFRKSGGYKQAVDEIFKFTGCY</sequence>
<evidence type="ECO:0000256" key="3">
    <source>
        <dbReference type="ARBA" id="ARBA00022679"/>
    </source>
</evidence>
<dbReference type="HOGENOM" id="CLU_000537_7_1_9"/>
<dbReference type="NCBIfam" id="TIGR01426">
    <property type="entry name" value="MGT"/>
    <property type="match status" value="1"/>
</dbReference>
<dbReference type="FunFam" id="3.40.50.2000:FF:000072">
    <property type="entry name" value="Glycosyl transferase"/>
    <property type="match status" value="1"/>
</dbReference>
<dbReference type="Pfam" id="PF00201">
    <property type="entry name" value="UDPGT"/>
    <property type="match status" value="1"/>
</dbReference>
<dbReference type="InterPro" id="IPR050271">
    <property type="entry name" value="UDP-glycosyltransferase"/>
</dbReference>
<dbReference type="InterPro" id="IPR006326">
    <property type="entry name" value="UDPGT_MGT-like"/>
</dbReference>
<keyword evidence="3 4" id="KW-0808">Transferase</keyword>
<dbReference type="SUPFAM" id="SSF53756">
    <property type="entry name" value="UDP-Glycosyltransferase/glycogen phosphorylase"/>
    <property type="match status" value="1"/>
</dbReference>
<dbReference type="AlphaFoldDB" id="R8N373"/>
<dbReference type="PATRIC" id="fig|1053236.3.peg.3375"/>
<comment type="similarity">
    <text evidence="1">Belongs to the UDP-glycosyltransferase family.</text>
</comment>
<dbReference type="PANTHER" id="PTHR48043:SF145">
    <property type="entry name" value="FI06409P-RELATED"/>
    <property type="match status" value="1"/>
</dbReference>
<evidence type="ECO:0000313" key="5">
    <source>
        <dbReference type="Proteomes" id="UP000014020"/>
    </source>
</evidence>
<reference evidence="5" key="1">
    <citation type="submission" date="2012-12" db="EMBL/GenBank/DDBJ databases">
        <title>The genome sequence of Bacillus cereus VD146.</title>
        <authorList>
            <consortium name="The Broad Institute Genome Sequencing Platform"/>
            <consortium name="The Broad Institute Genome Sequencing Center for Infectious Disease"/>
            <person name="Feldgarden M."/>
            <person name="Van der Auwera G.A."/>
            <person name="Mahillon J."/>
            <person name="Duprez V."/>
            <person name="Timmery S."/>
            <person name="Mattelet C."/>
            <person name="Dierick K."/>
            <person name="Sun M."/>
            <person name="Yu Z."/>
            <person name="Zhu L."/>
            <person name="Hu X."/>
            <person name="Shank E.B."/>
            <person name="Swiecicka I."/>
            <person name="Hansen B.M."/>
            <person name="Andrup L."/>
            <person name="Walker B."/>
            <person name="Young S.K."/>
            <person name="Zeng Q."/>
            <person name="Gargeya S."/>
            <person name="Fitzgerald M."/>
            <person name="Haas B."/>
            <person name="Abouelleil A."/>
            <person name="Alvarado L."/>
            <person name="Arachchi H.M."/>
            <person name="Berlin A.M."/>
            <person name="Chapman S.B."/>
            <person name="Dewar J."/>
            <person name="Goldberg J."/>
            <person name="Griggs A."/>
            <person name="Gujja S."/>
            <person name="Hansen M."/>
            <person name="Howarth C."/>
            <person name="Imamovic A."/>
            <person name="Larimer J."/>
            <person name="McCowan C."/>
            <person name="Murphy C."/>
            <person name="Neiman D."/>
            <person name="Pearson M."/>
            <person name="Priest M."/>
            <person name="Roberts A."/>
            <person name="Saif S."/>
            <person name="Shea T."/>
            <person name="Sisk P."/>
            <person name="Sykes S."/>
            <person name="Wortman J."/>
            <person name="Nusbaum C."/>
            <person name="Birren B."/>
        </authorList>
    </citation>
    <scope>NUCLEOTIDE SEQUENCE [LARGE SCALE GENOMIC DNA]</scope>
    <source>
        <strain evidence="5">VD146</strain>
    </source>
</reference>
<dbReference type="CDD" id="cd03784">
    <property type="entry name" value="GT1_Gtf-like"/>
    <property type="match status" value="1"/>
</dbReference>
<name>R8N373_BACCX</name>
<dbReference type="GO" id="GO:0008194">
    <property type="term" value="F:UDP-glycosyltransferase activity"/>
    <property type="evidence" value="ECO:0007669"/>
    <property type="project" value="InterPro"/>
</dbReference>
<evidence type="ECO:0000313" key="4">
    <source>
        <dbReference type="EMBL" id="EOP40812.1"/>
    </source>
</evidence>
<accession>R8N373</accession>
<dbReference type="GO" id="GO:0016758">
    <property type="term" value="F:hexosyltransferase activity"/>
    <property type="evidence" value="ECO:0007669"/>
    <property type="project" value="InterPro"/>
</dbReference>
<proteinExistence type="inferred from homology"/>
<evidence type="ECO:0000256" key="1">
    <source>
        <dbReference type="ARBA" id="ARBA00009995"/>
    </source>
</evidence>
<comment type="caution">
    <text evidence="4">The sequence shown here is derived from an EMBL/GenBank/DDBJ whole genome shotgun (WGS) entry which is preliminary data.</text>
</comment>
<dbReference type="Proteomes" id="UP000014020">
    <property type="component" value="Unassembled WGS sequence"/>
</dbReference>
<dbReference type="RefSeq" id="WP_016120340.1">
    <property type="nucleotide sequence ID" value="NZ_KB976677.1"/>
</dbReference>
<keyword evidence="2" id="KW-0328">Glycosyltransferase</keyword>
<dbReference type="Gene3D" id="3.40.50.2000">
    <property type="entry name" value="Glycogen Phosphorylase B"/>
    <property type="match status" value="2"/>
</dbReference>
<evidence type="ECO:0000256" key="2">
    <source>
        <dbReference type="ARBA" id="ARBA00022676"/>
    </source>
</evidence>
<gene>
    <name evidence="4" type="ORF">IK1_01952</name>
</gene>